<dbReference type="InterPro" id="IPR036259">
    <property type="entry name" value="MFS_trans_sf"/>
</dbReference>
<feature type="transmembrane region" description="Helical" evidence="6">
    <location>
        <begin position="356"/>
        <end position="374"/>
    </location>
</feature>
<dbReference type="CDD" id="cd17324">
    <property type="entry name" value="MFS_NepI_like"/>
    <property type="match status" value="1"/>
</dbReference>
<reference evidence="8 9" key="1">
    <citation type="submission" date="2022-10" db="EMBL/GenBank/DDBJ databases">
        <title>The complete genomes of actinobacterial strains from the NBC collection.</title>
        <authorList>
            <person name="Joergensen T.S."/>
            <person name="Alvarez Arevalo M."/>
            <person name="Sterndorff E.B."/>
            <person name="Faurdal D."/>
            <person name="Vuksanovic O."/>
            <person name="Mourched A.-S."/>
            <person name="Charusanti P."/>
            <person name="Shaw S."/>
            <person name="Blin K."/>
            <person name="Weber T."/>
        </authorList>
    </citation>
    <scope>NUCLEOTIDE SEQUENCE [LARGE SCALE GENOMIC DNA]</scope>
    <source>
        <strain evidence="8 9">NBC_00156</strain>
    </source>
</reference>
<feature type="domain" description="Major facilitator superfamily (MFS) profile" evidence="7">
    <location>
        <begin position="4"/>
        <end position="381"/>
    </location>
</feature>
<dbReference type="InterPro" id="IPR011701">
    <property type="entry name" value="MFS"/>
</dbReference>
<feature type="transmembrane region" description="Helical" evidence="6">
    <location>
        <begin position="237"/>
        <end position="256"/>
    </location>
</feature>
<keyword evidence="5 6" id="KW-0472">Membrane</keyword>
<evidence type="ECO:0000256" key="5">
    <source>
        <dbReference type="ARBA" id="ARBA00023136"/>
    </source>
</evidence>
<gene>
    <name evidence="8" type="ORF">OG350_03985</name>
</gene>
<feature type="transmembrane region" description="Helical" evidence="6">
    <location>
        <begin position="95"/>
        <end position="116"/>
    </location>
</feature>
<dbReference type="InterPro" id="IPR050189">
    <property type="entry name" value="MFS_Efflux_Transporters"/>
</dbReference>
<feature type="transmembrane region" description="Helical" evidence="6">
    <location>
        <begin position="268"/>
        <end position="287"/>
    </location>
</feature>
<keyword evidence="2" id="KW-1003">Cell membrane</keyword>
<dbReference type="PANTHER" id="PTHR43124">
    <property type="entry name" value="PURINE EFFLUX PUMP PBUE"/>
    <property type="match status" value="1"/>
</dbReference>
<proteinExistence type="predicted"/>
<evidence type="ECO:0000259" key="7">
    <source>
        <dbReference type="PROSITE" id="PS50850"/>
    </source>
</evidence>
<keyword evidence="3 6" id="KW-0812">Transmembrane</keyword>
<evidence type="ECO:0000256" key="6">
    <source>
        <dbReference type="SAM" id="Phobius"/>
    </source>
</evidence>
<evidence type="ECO:0000313" key="8">
    <source>
        <dbReference type="EMBL" id="WTQ79512.1"/>
    </source>
</evidence>
<protein>
    <submittedName>
        <fullName evidence="8">MFS transporter</fullName>
    </submittedName>
</protein>
<feature type="transmembrane region" description="Helical" evidence="6">
    <location>
        <begin position="71"/>
        <end position="89"/>
    </location>
</feature>
<dbReference type="SUPFAM" id="SSF103473">
    <property type="entry name" value="MFS general substrate transporter"/>
    <property type="match status" value="1"/>
</dbReference>
<dbReference type="Gene3D" id="1.20.1250.20">
    <property type="entry name" value="MFS general substrate transporter like domains"/>
    <property type="match status" value="2"/>
</dbReference>
<feature type="transmembrane region" description="Helical" evidence="6">
    <location>
        <begin position="156"/>
        <end position="175"/>
    </location>
</feature>
<evidence type="ECO:0000256" key="3">
    <source>
        <dbReference type="ARBA" id="ARBA00022692"/>
    </source>
</evidence>
<evidence type="ECO:0000256" key="2">
    <source>
        <dbReference type="ARBA" id="ARBA00022475"/>
    </source>
</evidence>
<dbReference type="Pfam" id="PF07690">
    <property type="entry name" value="MFS_1"/>
    <property type="match status" value="1"/>
</dbReference>
<keyword evidence="9" id="KW-1185">Reference proteome</keyword>
<dbReference type="PROSITE" id="PS50850">
    <property type="entry name" value="MFS"/>
    <property type="match status" value="1"/>
</dbReference>
<evidence type="ECO:0000313" key="9">
    <source>
        <dbReference type="Proteomes" id="UP001622557"/>
    </source>
</evidence>
<dbReference type="Proteomes" id="UP001622557">
    <property type="component" value="Chromosome"/>
</dbReference>
<feature type="transmembrane region" description="Helical" evidence="6">
    <location>
        <begin position="293"/>
        <end position="317"/>
    </location>
</feature>
<comment type="subcellular location">
    <subcellularLocation>
        <location evidence="1">Cell membrane</location>
        <topology evidence="1">Multi-pass membrane protein</topology>
    </subcellularLocation>
</comment>
<feature type="transmembrane region" description="Helical" evidence="6">
    <location>
        <begin position="38"/>
        <end position="59"/>
    </location>
</feature>
<dbReference type="GeneID" id="97279553"/>
<dbReference type="RefSeq" id="WP_405445389.1">
    <property type="nucleotide sequence ID" value="NZ_CP108164.1"/>
</dbReference>
<name>A0ABZ1KHZ4_STRAH</name>
<feature type="transmembrane region" description="Helical" evidence="6">
    <location>
        <begin position="128"/>
        <end position="150"/>
    </location>
</feature>
<evidence type="ECO:0000256" key="1">
    <source>
        <dbReference type="ARBA" id="ARBA00004651"/>
    </source>
</evidence>
<sequence>MPFALYLLGLAVFAQGTSEFMLAGLVPDIARDLGVSVPTAGTLTSAFAVGMVVGAPAAALLGRRRPSRQSLLVFLAVFLTAHVVGALTSDFSVLLATRVVAALANAGFLAVGLTAATGMVAPDAKGRATAVLLGGTTLACVAGVPAGAVLGQLLGWRSAFWAVALVSAPALVAIARSVPRGPAAGGPVPGAGTELRALRRPGLLSVLALAALVNGATFCTFIYLAPLVTEVCGLGPGWVPGVLALFGAGAFAGVTAAGRLADRGAGPVLPLAGAALLAGWTALALAAGRPGMAVTLVPVLGLLAFGVGSTLVTRVLYEAAADAPSLGGAFATSALNVGAALGPVLGGAALDGGLGHRSPVWVSALLVAGAGLVARCRPRRPEQPV</sequence>
<keyword evidence="4 6" id="KW-1133">Transmembrane helix</keyword>
<dbReference type="InterPro" id="IPR020846">
    <property type="entry name" value="MFS_dom"/>
</dbReference>
<feature type="transmembrane region" description="Helical" evidence="6">
    <location>
        <begin position="329"/>
        <end position="350"/>
    </location>
</feature>
<accession>A0ABZ1KHZ4</accession>
<feature type="transmembrane region" description="Helical" evidence="6">
    <location>
        <begin position="203"/>
        <end position="225"/>
    </location>
</feature>
<dbReference type="PANTHER" id="PTHR43124:SF3">
    <property type="entry name" value="CHLORAMPHENICOL EFFLUX PUMP RV0191"/>
    <property type="match status" value="1"/>
</dbReference>
<dbReference type="EMBL" id="CP108164">
    <property type="protein sequence ID" value="WTQ79512.1"/>
    <property type="molecule type" value="Genomic_DNA"/>
</dbReference>
<evidence type="ECO:0000256" key="4">
    <source>
        <dbReference type="ARBA" id="ARBA00022989"/>
    </source>
</evidence>
<organism evidence="8 9">
    <name type="scientific">Streptomyces achromogenes</name>
    <dbReference type="NCBI Taxonomy" id="67255"/>
    <lineage>
        <taxon>Bacteria</taxon>
        <taxon>Bacillati</taxon>
        <taxon>Actinomycetota</taxon>
        <taxon>Actinomycetes</taxon>
        <taxon>Kitasatosporales</taxon>
        <taxon>Streptomycetaceae</taxon>
        <taxon>Streptomyces</taxon>
    </lineage>
</organism>
<dbReference type="NCBIfam" id="NF033135">
    <property type="entry name" value="cmx_cmrA"/>
    <property type="match status" value="1"/>
</dbReference>